<dbReference type="AlphaFoldDB" id="A0A1L3JIP9"/>
<organism evidence="3 4">
    <name type="scientific">Tenacibaculum todarodis</name>
    <dbReference type="NCBI Taxonomy" id="1850252"/>
    <lineage>
        <taxon>Bacteria</taxon>
        <taxon>Pseudomonadati</taxon>
        <taxon>Bacteroidota</taxon>
        <taxon>Flavobacteriia</taxon>
        <taxon>Flavobacteriales</taxon>
        <taxon>Flavobacteriaceae</taxon>
        <taxon>Tenacibaculum</taxon>
    </lineage>
</organism>
<dbReference type="STRING" id="1850252.LPB136_06410"/>
<keyword evidence="1" id="KW-0175">Coiled coil</keyword>
<dbReference type="Proteomes" id="UP000181898">
    <property type="component" value="Chromosome"/>
</dbReference>
<proteinExistence type="predicted"/>
<evidence type="ECO:0000256" key="1">
    <source>
        <dbReference type="SAM" id="Coils"/>
    </source>
</evidence>
<dbReference type="RefSeq" id="WP_072555336.1">
    <property type="nucleotide sequence ID" value="NZ_CP018155.1"/>
</dbReference>
<protein>
    <submittedName>
        <fullName evidence="3">Chromosome segregation protein</fullName>
    </submittedName>
</protein>
<dbReference type="OrthoDB" id="5422202at2"/>
<evidence type="ECO:0000256" key="2">
    <source>
        <dbReference type="SAM" id="MobiDB-lite"/>
    </source>
</evidence>
<keyword evidence="4" id="KW-1185">Reference proteome</keyword>
<sequence length="630" mass="73556">MLDKNENPEKEVENVDVNPLTNTEEAVENLESSEAEAPETTEVIEAIDNQVAEDAEKSDEKNEIPMLDYESMELEGLVEELEKLVKNNPVQQIKTNADAIKNAFNSKFGKLLSDKKEAFLAEGGNVIDFQFSSPIKSSYNTLLGEYKTKRDAYYKALEGQLKANLDKRNQVIDALKELIESGDAKTMYNDFKGLQTQWKSIGPVPRTKYNDTWKIYHHHVERFYDLLHLSKDFRELDFKHNLEEKLKLIARAEGLAAKDNINDAFKELQDLHKLWKEEIGPVSKEYREDVWQKFSKATKVIHDKRHDHFRALKSQYQGIIDVKLAVIEKIDAFDTSNNKTHKDWQNSIKGIEALRKEYFDAGKLPYAKSEAVWQKFKGATKKFNAAKNTFYKHEKGSQNDNLKQKMALIELAESLKESEDWEESTNTMKRIQSDWKKIGHVPRKFSDDIWKRFKAACNFYFDRLHARKNELNKEQQVVVDTKVAYLEAFKSEETSSLDAVNLAIEKWKELGSLPRNMRHLDGKFNKQIDAAYEKLNLGKEEVAMMKFKNVINSYLDQEDFRKLDNEQFFLRKKIDETVREMQQLENNLSFISNATEDNPFVINVRQGINKHKEDLDVWQLKLDYLKKLKY</sequence>
<evidence type="ECO:0000313" key="3">
    <source>
        <dbReference type="EMBL" id="APG65010.1"/>
    </source>
</evidence>
<gene>
    <name evidence="3" type="ORF">LPB136_06410</name>
</gene>
<reference evidence="3 4" key="1">
    <citation type="submission" date="2016-11" db="EMBL/GenBank/DDBJ databases">
        <title>Tenacibaculum sp. LPB0136, isolated from marine environment.</title>
        <authorList>
            <person name="Kim E."/>
            <person name="Yi H."/>
        </authorList>
    </citation>
    <scope>NUCLEOTIDE SEQUENCE [LARGE SCALE GENOMIC DNA]</scope>
    <source>
        <strain evidence="3 4">LPB0136</strain>
    </source>
</reference>
<dbReference type="EMBL" id="CP018155">
    <property type="protein sequence ID" value="APG65010.1"/>
    <property type="molecule type" value="Genomic_DNA"/>
</dbReference>
<feature type="compositionally biased region" description="Basic and acidic residues" evidence="2">
    <location>
        <begin position="1"/>
        <end position="13"/>
    </location>
</feature>
<feature type="compositionally biased region" description="Acidic residues" evidence="2">
    <location>
        <begin position="25"/>
        <end position="39"/>
    </location>
</feature>
<name>A0A1L3JIP9_9FLAO</name>
<feature type="coiled-coil region" evidence="1">
    <location>
        <begin position="567"/>
        <end position="594"/>
    </location>
</feature>
<feature type="region of interest" description="Disordered" evidence="2">
    <location>
        <begin position="1"/>
        <end position="41"/>
    </location>
</feature>
<dbReference type="KEGG" id="ten:LPB136_06410"/>
<evidence type="ECO:0000313" key="4">
    <source>
        <dbReference type="Proteomes" id="UP000181898"/>
    </source>
</evidence>
<accession>A0A1L3JIP9</accession>
<dbReference type="InterPro" id="IPR007139">
    <property type="entry name" value="DUF349"/>
</dbReference>
<dbReference type="Pfam" id="PF03993">
    <property type="entry name" value="DUF349"/>
    <property type="match status" value="5"/>
</dbReference>